<accession>A0A2S4V2D4</accession>
<reference evidence="3" key="3">
    <citation type="journal article" date="2018" name="Mol. Plant Microbe Interact.">
        <title>Genome sequence resources for the wheat stripe rust pathogen (Puccinia striiformis f. sp. tritici) and the barley stripe rust pathogen (Puccinia striiformis f. sp. hordei).</title>
        <authorList>
            <person name="Xia C."/>
            <person name="Wang M."/>
            <person name="Yin C."/>
            <person name="Cornejo O.E."/>
            <person name="Hulbert S.H."/>
            <person name="Chen X."/>
        </authorList>
    </citation>
    <scope>NUCLEOTIDE SEQUENCE [LARGE SCALE GENOMIC DNA]</scope>
    <source>
        <strain evidence="3">93TX-2</strain>
    </source>
</reference>
<dbReference type="EMBL" id="PKSM01000194">
    <property type="protein sequence ID" value="POW03692.1"/>
    <property type="molecule type" value="Genomic_DNA"/>
</dbReference>
<keyword evidence="1" id="KW-0732">Signal</keyword>
<feature type="signal peptide" evidence="1">
    <location>
        <begin position="1"/>
        <end position="25"/>
    </location>
</feature>
<dbReference type="AlphaFoldDB" id="A0A2S4V2D4"/>
<reference evidence="2 3" key="1">
    <citation type="submission" date="2017-12" db="EMBL/GenBank/DDBJ databases">
        <title>Gene loss provides genomic basis for host adaptation in cereal stripe rust fungi.</title>
        <authorList>
            <person name="Xia C."/>
        </authorList>
    </citation>
    <scope>NUCLEOTIDE SEQUENCE [LARGE SCALE GENOMIC DNA]</scope>
    <source>
        <strain evidence="2 3">93TX-2</strain>
    </source>
</reference>
<sequence>MRLNLILLQISLHLLHGWDISGVAAMEPYQDISALSVANEVQHTRPSTEEISPVGKFLLENHSDKDAKRLLKSSEQRFNALGDQITRSVEKGNLVYIDDGEGDDQWQSLLGALNEIVPEMVVSRGGYYLVRQDLTNRVWDRFHQVAGKDKPKIMPIHGTLDRFGVFDNIEGLPIYEGKELEELRKESTDEVRLAAAVKETKDELRERLRTNEFTTIVAKCAPTGLAELIVEAEAQDRVAIVWTGFMRFDPKSRTFQVKFNVRKDLQASQALLDLKLPTVITTPRLQNAELAAIVAREITRVFAPLSDDISNDYKGFEKLHYLHNLPKWSWAYSLTKHHDYFRDHRIDEFLKDSKRLRDLKEKRDNEVEMSQSELDELNKLDASMSWSQGGKWHDAINKIKLERADAIEKGDKDRMIPEGAPFRDFCPIDQYAHVILKDSLRKQSVKEVVAANVKLTPDNQLFEFTASPSANMFIVTKFDTNYLRDEIQNSLYWMFEGEPLDRQAYLNILKYYQQQLLESKEKEVSSSL</sequence>
<organism evidence="2 3">
    <name type="scientific">Puccinia striiformis</name>
    <dbReference type="NCBI Taxonomy" id="27350"/>
    <lineage>
        <taxon>Eukaryota</taxon>
        <taxon>Fungi</taxon>
        <taxon>Dikarya</taxon>
        <taxon>Basidiomycota</taxon>
        <taxon>Pucciniomycotina</taxon>
        <taxon>Pucciniomycetes</taxon>
        <taxon>Pucciniales</taxon>
        <taxon>Pucciniaceae</taxon>
        <taxon>Puccinia</taxon>
    </lineage>
</organism>
<dbReference type="VEuPathDB" id="FungiDB:PSTT_03700"/>
<keyword evidence="3" id="KW-1185">Reference proteome</keyword>
<proteinExistence type="predicted"/>
<dbReference type="OrthoDB" id="2496977at2759"/>
<reference evidence="3" key="2">
    <citation type="journal article" date="2018" name="BMC Genomics">
        <title>Genomic insights into host adaptation between the wheat stripe rust pathogen (Puccinia striiformis f. sp. tritici) and the barley stripe rust pathogen (Puccinia striiformis f. sp. hordei).</title>
        <authorList>
            <person name="Xia C."/>
            <person name="Wang M."/>
            <person name="Yin C."/>
            <person name="Cornejo O.E."/>
            <person name="Hulbert S.H."/>
            <person name="Chen X."/>
        </authorList>
    </citation>
    <scope>NUCLEOTIDE SEQUENCE [LARGE SCALE GENOMIC DNA]</scope>
    <source>
        <strain evidence="3">93TX-2</strain>
    </source>
</reference>
<dbReference type="VEuPathDB" id="FungiDB:PSHT_11564"/>
<gene>
    <name evidence="2" type="ORF">PSHT_11564</name>
</gene>
<evidence type="ECO:0000313" key="2">
    <source>
        <dbReference type="EMBL" id="POW03692.1"/>
    </source>
</evidence>
<dbReference type="Proteomes" id="UP000238274">
    <property type="component" value="Unassembled WGS sequence"/>
</dbReference>
<name>A0A2S4V2D4_9BASI</name>
<evidence type="ECO:0000313" key="3">
    <source>
        <dbReference type="Proteomes" id="UP000238274"/>
    </source>
</evidence>
<protein>
    <submittedName>
        <fullName evidence="2">Uncharacterized protein</fullName>
    </submittedName>
</protein>
<evidence type="ECO:0000256" key="1">
    <source>
        <dbReference type="SAM" id="SignalP"/>
    </source>
</evidence>
<feature type="chain" id="PRO_5015610567" evidence="1">
    <location>
        <begin position="26"/>
        <end position="528"/>
    </location>
</feature>
<comment type="caution">
    <text evidence="2">The sequence shown here is derived from an EMBL/GenBank/DDBJ whole genome shotgun (WGS) entry which is preliminary data.</text>
</comment>